<protein>
    <submittedName>
        <fullName evidence="2">Uncharacterized protein</fullName>
    </submittedName>
</protein>
<keyword evidence="3" id="KW-1185">Reference proteome</keyword>
<dbReference type="EMBL" id="JACHJU010000002">
    <property type="protein sequence ID" value="MBB4940624.1"/>
    <property type="molecule type" value="Genomic_DNA"/>
</dbReference>
<dbReference type="Proteomes" id="UP000534286">
    <property type="component" value="Unassembled WGS sequence"/>
</dbReference>
<gene>
    <name evidence="2" type="ORF">FHR32_005001</name>
</gene>
<feature type="compositionally biased region" description="Basic and acidic residues" evidence="1">
    <location>
        <begin position="57"/>
        <end position="71"/>
    </location>
</feature>
<evidence type="ECO:0000313" key="2">
    <source>
        <dbReference type="EMBL" id="MBB4940624.1"/>
    </source>
</evidence>
<sequence length="119" mass="13247">MAKANLAAAMLEHVTHPQRPYGLLSTEDLQARIAAAAAQTTVLAVLTAEADYRRRLDTARQRGEDQARRDPAAPALARRRREQAQQQTEARRRSRDPGRTYRPPTPGITFKGPSQGYGR</sequence>
<evidence type="ECO:0000256" key="1">
    <source>
        <dbReference type="SAM" id="MobiDB-lite"/>
    </source>
</evidence>
<feature type="region of interest" description="Disordered" evidence="1">
    <location>
        <begin position="57"/>
        <end position="119"/>
    </location>
</feature>
<dbReference type="AlphaFoldDB" id="A0A7W7RYK2"/>
<comment type="caution">
    <text evidence="2">The sequence shown here is derived from an EMBL/GenBank/DDBJ whole genome shotgun (WGS) entry which is preliminary data.</text>
</comment>
<organism evidence="2 3">
    <name type="scientific">Streptosporangium album</name>
    <dbReference type="NCBI Taxonomy" id="47479"/>
    <lineage>
        <taxon>Bacteria</taxon>
        <taxon>Bacillati</taxon>
        <taxon>Actinomycetota</taxon>
        <taxon>Actinomycetes</taxon>
        <taxon>Streptosporangiales</taxon>
        <taxon>Streptosporangiaceae</taxon>
        <taxon>Streptosporangium</taxon>
    </lineage>
</organism>
<name>A0A7W7RYK2_9ACTN</name>
<evidence type="ECO:0000313" key="3">
    <source>
        <dbReference type="Proteomes" id="UP000534286"/>
    </source>
</evidence>
<feature type="compositionally biased region" description="Basic and acidic residues" evidence="1">
    <location>
        <begin position="89"/>
        <end position="99"/>
    </location>
</feature>
<proteinExistence type="predicted"/>
<reference evidence="2 3" key="1">
    <citation type="submission" date="2020-08" db="EMBL/GenBank/DDBJ databases">
        <title>Sequencing the genomes of 1000 actinobacteria strains.</title>
        <authorList>
            <person name="Klenk H.-P."/>
        </authorList>
    </citation>
    <scope>NUCLEOTIDE SEQUENCE [LARGE SCALE GENOMIC DNA]</scope>
    <source>
        <strain evidence="2 3">DSM 43023</strain>
    </source>
</reference>
<accession>A0A7W7RYK2</accession>